<dbReference type="Gene3D" id="6.10.250.660">
    <property type="match status" value="1"/>
</dbReference>
<dbReference type="Proteomes" id="UP000562045">
    <property type="component" value="Unassembled WGS sequence"/>
</dbReference>
<comment type="caution">
    <text evidence="1">The sequence shown here is derived from an EMBL/GenBank/DDBJ whole genome shotgun (WGS) entry which is preliminary data.</text>
</comment>
<evidence type="ECO:0000313" key="2">
    <source>
        <dbReference type="Proteomes" id="UP000562045"/>
    </source>
</evidence>
<dbReference type="InterPro" id="IPR046245">
    <property type="entry name" value="DUF6278"/>
</dbReference>
<dbReference type="Pfam" id="PF19794">
    <property type="entry name" value="DUF6278"/>
    <property type="match status" value="1"/>
</dbReference>
<dbReference type="EMBL" id="JACBZM010000001">
    <property type="protein sequence ID" value="NYI46507.1"/>
    <property type="molecule type" value="Genomic_DNA"/>
</dbReference>
<proteinExistence type="predicted"/>
<dbReference type="AlphaFoldDB" id="A0A7Y9ZJB1"/>
<name>A0A7Y9ZJB1_9ACTN</name>
<gene>
    <name evidence="1" type="ORF">BJ993_003587</name>
</gene>
<dbReference type="RefSeq" id="WP_373366955.1">
    <property type="nucleotide sequence ID" value="NZ_JACBZM010000001.1"/>
</dbReference>
<dbReference type="NCBIfam" id="TIGR03544">
    <property type="entry name" value="DivI1A_domain"/>
    <property type="match status" value="1"/>
</dbReference>
<evidence type="ECO:0000313" key="1">
    <source>
        <dbReference type="EMBL" id="NYI46507.1"/>
    </source>
</evidence>
<reference evidence="1 2" key="1">
    <citation type="submission" date="2020-07" db="EMBL/GenBank/DDBJ databases">
        <title>Sequencing the genomes of 1000 actinobacteria strains.</title>
        <authorList>
            <person name="Klenk H.-P."/>
        </authorList>
    </citation>
    <scope>NUCLEOTIDE SEQUENCE [LARGE SCALE GENOMIC DNA]</scope>
    <source>
        <strain evidence="1 2">DSM 15131</strain>
    </source>
</reference>
<dbReference type="InterPro" id="IPR019933">
    <property type="entry name" value="DivIVA_domain"/>
</dbReference>
<sequence length="228" mass="24876">MSDPMMWIFAVLIVLAMGGVAMLAAGYGEPMTPTYDDRPDALVPAHRPVGPGDLRKVRFSLALRGYRMAEVDALLARLASEMEGRSPHAELAAAPDPAGVVHVPRVRETAEEWAAAHPAGEDILDFSLESVDQVESFLDQWSRRPDRADAEDNDDVWAAGAYVGEILVRAVPGAVWVHHPDFEPLPVVEMPSGRFENPIGKAMNRYEGDESDSIAFYLEAALAAEQRA</sequence>
<accession>A0A7Y9ZJB1</accession>
<organism evidence="1 2">
    <name type="scientific">Nocardioides aromaticivorans</name>
    <dbReference type="NCBI Taxonomy" id="200618"/>
    <lineage>
        <taxon>Bacteria</taxon>
        <taxon>Bacillati</taxon>
        <taxon>Actinomycetota</taxon>
        <taxon>Actinomycetes</taxon>
        <taxon>Propionibacteriales</taxon>
        <taxon>Nocardioidaceae</taxon>
        <taxon>Nocardioides</taxon>
    </lineage>
</organism>
<protein>
    <submittedName>
        <fullName evidence="1">DivIVA domain-containing protein</fullName>
    </submittedName>
</protein>